<evidence type="ECO:0000313" key="2">
    <source>
        <dbReference type="Proteomes" id="UP000593567"/>
    </source>
</evidence>
<name>A0A7J7KHG2_BUGNE</name>
<dbReference type="AlphaFoldDB" id="A0A7J7KHG2"/>
<dbReference type="Proteomes" id="UP000593567">
    <property type="component" value="Unassembled WGS sequence"/>
</dbReference>
<protein>
    <submittedName>
        <fullName evidence="1">Uncharacterized protein</fullName>
    </submittedName>
</protein>
<proteinExistence type="predicted"/>
<comment type="caution">
    <text evidence="1">The sequence shown here is derived from an EMBL/GenBank/DDBJ whole genome shotgun (WGS) entry which is preliminary data.</text>
</comment>
<evidence type="ECO:0000313" key="1">
    <source>
        <dbReference type="EMBL" id="KAF6037088.1"/>
    </source>
</evidence>
<dbReference type="EMBL" id="VXIV02000628">
    <property type="protein sequence ID" value="KAF6037088.1"/>
    <property type="molecule type" value="Genomic_DNA"/>
</dbReference>
<reference evidence="1" key="1">
    <citation type="submission" date="2020-06" db="EMBL/GenBank/DDBJ databases">
        <title>Draft genome of Bugula neritina, a colonial animal packing powerful symbionts and potential medicines.</title>
        <authorList>
            <person name="Rayko M."/>
        </authorList>
    </citation>
    <scope>NUCLEOTIDE SEQUENCE [LARGE SCALE GENOMIC DNA]</scope>
    <source>
        <strain evidence="1">Kwan_BN1</strain>
    </source>
</reference>
<gene>
    <name evidence="1" type="ORF">EB796_004603</name>
</gene>
<organism evidence="1 2">
    <name type="scientific">Bugula neritina</name>
    <name type="common">Brown bryozoan</name>
    <name type="synonym">Sertularia neritina</name>
    <dbReference type="NCBI Taxonomy" id="10212"/>
    <lineage>
        <taxon>Eukaryota</taxon>
        <taxon>Metazoa</taxon>
        <taxon>Spiralia</taxon>
        <taxon>Lophotrochozoa</taxon>
        <taxon>Bryozoa</taxon>
        <taxon>Gymnolaemata</taxon>
        <taxon>Cheilostomatida</taxon>
        <taxon>Flustrina</taxon>
        <taxon>Buguloidea</taxon>
        <taxon>Bugulidae</taxon>
        <taxon>Bugula</taxon>
    </lineage>
</organism>
<keyword evidence="2" id="KW-1185">Reference proteome</keyword>
<sequence>MINGIMFTDGVTSIEHSLDIECSVVMSQWCYDVTDWEATKSLFILNSDTGEFKQVIHHKKFTQLPDEVLLTGMCLVDGELWGAARSSGLLKFTIK</sequence>
<accession>A0A7J7KHG2</accession>